<evidence type="ECO:0000313" key="1">
    <source>
        <dbReference type="EMBL" id="GGD08736.1"/>
    </source>
</evidence>
<reference evidence="2" key="1">
    <citation type="journal article" date="2019" name="Int. J. Syst. Evol. Microbiol.">
        <title>The Global Catalogue of Microorganisms (GCM) 10K type strain sequencing project: providing services to taxonomists for standard genome sequencing and annotation.</title>
        <authorList>
            <consortium name="The Broad Institute Genomics Platform"/>
            <consortium name="The Broad Institute Genome Sequencing Center for Infectious Disease"/>
            <person name="Wu L."/>
            <person name="Ma J."/>
        </authorList>
    </citation>
    <scope>NUCLEOTIDE SEQUENCE [LARGE SCALE GENOMIC DNA]</scope>
    <source>
        <strain evidence="2">CGMCC 1.15353</strain>
    </source>
</reference>
<proteinExistence type="predicted"/>
<protein>
    <submittedName>
        <fullName evidence="1">Uncharacterized protein</fullName>
    </submittedName>
</protein>
<keyword evidence="2" id="KW-1185">Reference proteome</keyword>
<dbReference type="Proteomes" id="UP000642571">
    <property type="component" value="Unassembled WGS sequence"/>
</dbReference>
<sequence>MKMNIEQKFNQVAKELLEKRYPTGWGAAATYTNGNEIVTSVAEIPSSKPRTIPLRCFETRREKEPAGGER</sequence>
<comment type="caution">
    <text evidence="1">The sequence shown here is derived from an EMBL/GenBank/DDBJ whole genome shotgun (WGS) entry which is preliminary data.</text>
</comment>
<organism evidence="1 2">
    <name type="scientific">Pontibacillus salipaludis</name>
    <dbReference type="NCBI Taxonomy" id="1697394"/>
    <lineage>
        <taxon>Bacteria</taxon>
        <taxon>Bacillati</taxon>
        <taxon>Bacillota</taxon>
        <taxon>Bacilli</taxon>
        <taxon>Bacillales</taxon>
        <taxon>Bacillaceae</taxon>
        <taxon>Pontibacillus</taxon>
    </lineage>
</organism>
<accession>A0ABQ1PZR6</accession>
<gene>
    <name evidence="1" type="ORF">GCM10011389_15440</name>
</gene>
<evidence type="ECO:0000313" key="2">
    <source>
        <dbReference type="Proteomes" id="UP000642571"/>
    </source>
</evidence>
<dbReference type="EMBL" id="BMIN01000005">
    <property type="protein sequence ID" value="GGD08736.1"/>
    <property type="molecule type" value="Genomic_DNA"/>
</dbReference>
<name>A0ABQ1PZR6_9BACI</name>